<dbReference type="EMBL" id="CP011035">
    <property type="protein sequence ID" value="ALS34963.1"/>
    <property type="molecule type" value="Genomic_DNA"/>
</dbReference>
<protein>
    <recommendedName>
        <fullName evidence="5">HTH tetR-type domain-containing protein</fullName>
    </recommendedName>
</protein>
<evidence type="ECO:0000256" key="3">
    <source>
        <dbReference type="ARBA" id="ARBA00023163"/>
    </source>
</evidence>
<dbReference type="PROSITE" id="PS50977">
    <property type="entry name" value="HTH_TETR_2"/>
    <property type="match status" value="1"/>
</dbReference>
<accession>A0A0U2NL16</accession>
<dbReference type="AlphaFoldDB" id="A0A0U2NL16"/>
<dbReference type="GO" id="GO:0003677">
    <property type="term" value="F:DNA binding"/>
    <property type="evidence" value="ECO:0007669"/>
    <property type="project" value="UniProtKB-UniRule"/>
</dbReference>
<keyword evidence="2 4" id="KW-0238">DNA-binding</keyword>
<evidence type="ECO:0000256" key="2">
    <source>
        <dbReference type="ARBA" id="ARBA00023125"/>
    </source>
</evidence>
<dbReference type="InterPro" id="IPR009057">
    <property type="entry name" value="Homeodomain-like_sf"/>
</dbReference>
<dbReference type="Gene3D" id="1.10.357.10">
    <property type="entry name" value="Tetracycline Repressor, domain 2"/>
    <property type="match status" value="1"/>
</dbReference>
<dbReference type="OrthoDB" id="63332at2"/>
<dbReference type="InterPro" id="IPR001647">
    <property type="entry name" value="HTH_TetR"/>
</dbReference>
<dbReference type="PRINTS" id="PR00455">
    <property type="entry name" value="HTHTETR"/>
</dbReference>
<evidence type="ECO:0000256" key="1">
    <source>
        <dbReference type="ARBA" id="ARBA00023015"/>
    </source>
</evidence>
<evidence type="ECO:0000313" key="6">
    <source>
        <dbReference type="EMBL" id="ALS34963.1"/>
    </source>
</evidence>
<dbReference type="PANTHER" id="PTHR47506:SF1">
    <property type="entry name" value="HTH-TYPE TRANSCRIPTIONAL REGULATOR YJDC"/>
    <property type="match status" value="1"/>
</dbReference>
<dbReference type="RefSeq" id="WP_058374947.1">
    <property type="nucleotide sequence ID" value="NZ_CP011035.1"/>
</dbReference>
<proteinExistence type="predicted"/>
<reference evidence="6 7" key="1">
    <citation type="submission" date="2015-03" db="EMBL/GenBank/DDBJ databases">
        <authorList>
            <person name="Murphy D."/>
        </authorList>
    </citation>
    <scope>NUCLEOTIDE SEQUENCE [LARGE SCALE GENOMIC DNA]</scope>
    <source>
        <strain evidence="6 7">KMM 520</strain>
    </source>
</reference>
<dbReference type="SUPFAM" id="SSF46689">
    <property type="entry name" value="Homeodomain-like"/>
    <property type="match status" value="1"/>
</dbReference>
<dbReference type="Proteomes" id="UP000065261">
    <property type="component" value="Chromosome II"/>
</dbReference>
<dbReference type="PATRIC" id="fig|1315283.4.peg.3552"/>
<feature type="domain" description="HTH tetR-type" evidence="5">
    <location>
        <begin position="15"/>
        <end position="75"/>
    </location>
</feature>
<keyword evidence="1" id="KW-0805">Transcription regulation</keyword>
<feature type="DNA-binding region" description="H-T-H motif" evidence="4">
    <location>
        <begin position="38"/>
        <end position="57"/>
    </location>
</feature>
<gene>
    <name evidence="6" type="ORF">PTRA_b0488</name>
</gene>
<evidence type="ECO:0000256" key="4">
    <source>
        <dbReference type="PROSITE-ProRule" id="PRU00335"/>
    </source>
</evidence>
<name>A0A0U2NL16_9GAMM</name>
<evidence type="ECO:0000313" key="7">
    <source>
        <dbReference type="Proteomes" id="UP000065261"/>
    </source>
</evidence>
<dbReference type="PANTHER" id="PTHR47506">
    <property type="entry name" value="TRANSCRIPTIONAL REGULATORY PROTEIN"/>
    <property type="match status" value="1"/>
</dbReference>
<sequence length="211" mass="24176">MKHKNKRQTDPALVEARRTQVLNAAADCFRRKGYHGAGMAEIARTAGMSAGHIYNYFESKEAIIESIIEQDMQEMFSIFQEFEDQPGDLLTILLDRLHQSVQRNMDTGACVIDLDMMAEASRNDKVASLLHEADMQARNRMRQLLISDRSLLKSHSEQELESRINVIFSMMAGLFLRKMLYPELTEETVLIALRPAMKTLLMPFEVHDEVL</sequence>
<dbReference type="KEGG" id="ptn:PTRA_b0488"/>
<organism evidence="6">
    <name type="scientific">Pseudoalteromonas translucida KMM 520</name>
    <dbReference type="NCBI Taxonomy" id="1315283"/>
    <lineage>
        <taxon>Bacteria</taxon>
        <taxon>Pseudomonadati</taxon>
        <taxon>Pseudomonadota</taxon>
        <taxon>Gammaproteobacteria</taxon>
        <taxon>Alteromonadales</taxon>
        <taxon>Pseudoalteromonadaceae</taxon>
        <taxon>Pseudoalteromonas</taxon>
    </lineage>
</organism>
<evidence type="ECO:0000259" key="5">
    <source>
        <dbReference type="PROSITE" id="PS50977"/>
    </source>
</evidence>
<keyword evidence="3" id="KW-0804">Transcription</keyword>
<dbReference type="Pfam" id="PF00440">
    <property type="entry name" value="TetR_N"/>
    <property type="match status" value="1"/>
</dbReference>